<sequence length="81" mass="8741">MLNTTYCLFTSKVKFALGLTDGGVHVLEPLESEGRWGTSPPIENNVLGQAPLLEQPVQIHPKGGISMCMTPNEDLECISSV</sequence>
<organism evidence="1 2">
    <name type="scientific">Prunus yedoensis var. nudiflora</name>
    <dbReference type="NCBI Taxonomy" id="2094558"/>
    <lineage>
        <taxon>Eukaryota</taxon>
        <taxon>Viridiplantae</taxon>
        <taxon>Streptophyta</taxon>
        <taxon>Embryophyta</taxon>
        <taxon>Tracheophyta</taxon>
        <taxon>Spermatophyta</taxon>
        <taxon>Magnoliopsida</taxon>
        <taxon>eudicotyledons</taxon>
        <taxon>Gunneridae</taxon>
        <taxon>Pentapetalae</taxon>
        <taxon>rosids</taxon>
        <taxon>fabids</taxon>
        <taxon>Rosales</taxon>
        <taxon>Rosaceae</taxon>
        <taxon>Amygdaloideae</taxon>
        <taxon>Amygdaleae</taxon>
        <taxon>Prunus</taxon>
    </lineage>
</organism>
<keyword evidence="2" id="KW-1185">Reference proteome</keyword>
<comment type="caution">
    <text evidence="1">The sequence shown here is derived from an EMBL/GenBank/DDBJ whole genome shotgun (WGS) entry which is preliminary data.</text>
</comment>
<proteinExistence type="predicted"/>
<protein>
    <submittedName>
        <fullName evidence="1">Uncharacterized protein</fullName>
    </submittedName>
</protein>
<gene>
    <name evidence="1" type="ORF">Pyn_17349</name>
</gene>
<reference evidence="1 2" key="1">
    <citation type="submission" date="2018-02" db="EMBL/GenBank/DDBJ databases">
        <title>Draft genome of wild Prunus yedoensis var. nudiflora.</title>
        <authorList>
            <person name="Baek S."/>
            <person name="Kim J.-H."/>
            <person name="Choi K."/>
            <person name="Kim G.-B."/>
            <person name="Cho A."/>
            <person name="Jang H."/>
            <person name="Shin C.-H."/>
            <person name="Yu H.-J."/>
            <person name="Mun J.-H."/>
        </authorList>
    </citation>
    <scope>NUCLEOTIDE SEQUENCE [LARGE SCALE GENOMIC DNA]</scope>
    <source>
        <strain evidence="2">cv. Jeju island</strain>
        <tissue evidence="1">Leaf</tissue>
    </source>
</reference>
<dbReference type="OrthoDB" id="1850764at2759"/>
<dbReference type="AlphaFoldDB" id="A0A314U859"/>
<evidence type="ECO:0000313" key="2">
    <source>
        <dbReference type="Proteomes" id="UP000250321"/>
    </source>
</evidence>
<accession>A0A314U859</accession>
<evidence type="ECO:0000313" key="1">
    <source>
        <dbReference type="EMBL" id="PQM33288.1"/>
    </source>
</evidence>
<dbReference type="Proteomes" id="UP000250321">
    <property type="component" value="Unassembled WGS sequence"/>
</dbReference>
<dbReference type="STRING" id="2094558.A0A314U859"/>
<dbReference type="EMBL" id="PJQY01003944">
    <property type="protein sequence ID" value="PQM33288.1"/>
    <property type="molecule type" value="Genomic_DNA"/>
</dbReference>
<name>A0A314U859_PRUYE</name>